<dbReference type="Proteomes" id="UP000054776">
    <property type="component" value="Unassembled WGS sequence"/>
</dbReference>
<dbReference type="InParanoid" id="A0A0V0YQV5"/>
<gene>
    <name evidence="2" type="ORF">T01_6694</name>
</gene>
<evidence type="ECO:0000313" key="2">
    <source>
        <dbReference type="EMBL" id="KRY02492.1"/>
    </source>
</evidence>
<organism evidence="2 3">
    <name type="scientific">Trichinella spiralis</name>
    <name type="common">Trichina worm</name>
    <dbReference type="NCBI Taxonomy" id="6334"/>
    <lineage>
        <taxon>Eukaryota</taxon>
        <taxon>Metazoa</taxon>
        <taxon>Ecdysozoa</taxon>
        <taxon>Nematoda</taxon>
        <taxon>Enoplea</taxon>
        <taxon>Dorylaimia</taxon>
        <taxon>Trichinellida</taxon>
        <taxon>Trichinellidae</taxon>
        <taxon>Trichinella</taxon>
    </lineage>
</organism>
<feature type="transmembrane region" description="Helical" evidence="1">
    <location>
        <begin position="6"/>
        <end position="26"/>
    </location>
</feature>
<keyword evidence="3" id="KW-1185">Reference proteome</keyword>
<feature type="non-terminal residue" evidence="2">
    <location>
        <position position="1"/>
    </location>
</feature>
<evidence type="ECO:0000313" key="3">
    <source>
        <dbReference type="Proteomes" id="UP000054776"/>
    </source>
</evidence>
<name>A0A0V0YQV5_TRISP</name>
<sequence>LCTLYWDAVFVLCSTYAMHVVVWSHFERFKQAFHLGRF</sequence>
<keyword evidence="1" id="KW-1133">Transmembrane helix</keyword>
<dbReference type="AlphaFoldDB" id="A0A0V0YQV5"/>
<proteinExistence type="predicted"/>
<dbReference type="EMBL" id="JYDH01006143">
    <property type="protein sequence ID" value="KRY02492.1"/>
    <property type="molecule type" value="Genomic_DNA"/>
</dbReference>
<protein>
    <submittedName>
        <fullName evidence="2">Uncharacterized protein</fullName>
    </submittedName>
</protein>
<keyword evidence="1" id="KW-0812">Transmembrane</keyword>
<reference evidence="2 3" key="1">
    <citation type="submission" date="2015-01" db="EMBL/GenBank/DDBJ databases">
        <title>Evolution of Trichinella species and genotypes.</title>
        <authorList>
            <person name="Korhonen P.K."/>
            <person name="Edoardo P."/>
            <person name="Giuseppe L.R."/>
            <person name="Gasser R.B."/>
        </authorList>
    </citation>
    <scope>NUCLEOTIDE SEQUENCE [LARGE SCALE GENOMIC DNA]</scope>
    <source>
        <strain evidence="2">ISS3</strain>
    </source>
</reference>
<comment type="caution">
    <text evidence="2">The sequence shown here is derived from an EMBL/GenBank/DDBJ whole genome shotgun (WGS) entry which is preliminary data.</text>
</comment>
<evidence type="ECO:0000256" key="1">
    <source>
        <dbReference type="SAM" id="Phobius"/>
    </source>
</evidence>
<accession>A0A0V0YQV5</accession>
<keyword evidence="1" id="KW-0472">Membrane</keyword>